<comment type="caution">
    <text evidence="1">The sequence shown here is derived from an EMBL/GenBank/DDBJ whole genome shotgun (WGS) entry which is preliminary data.</text>
</comment>
<accession>A0A9D2N8I6</accession>
<gene>
    <name evidence="1" type="ORF">H9705_02340</name>
</gene>
<reference evidence="1" key="1">
    <citation type="journal article" date="2021" name="PeerJ">
        <title>Extensive microbial diversity within the chicken gut microbiome revealed by metagenomics and culture.</title>
        <authorList>
            <person name="Gilroy R."/>
            <person name="Ravi A."/>
            <person name="Getino M."/>
            <person name="Pursley I."/>
            <person name="Horton D.L."/>
            <person name="Alikhan N.F."/>
            <person name="Baker D."/>
            <person name="Gharbi K."/>
            <person name="Hall N."/>
            <person name="Watson M."/>
            <person name="Adriaenssens E.M."/>
            <person name="Foster-Nyarko E."/>
            <person name="Jarju S."/>
            <person name="Secka A."/>
            <person name="Antonio M."/>
            <person name="Oren A."/>
            <person name="Chaudhuri R.R."/>
            <person name="La Ragione R."/>
            <person name="Hildebrand F."/>
            <person name="Pallen M.J."/>
        </authorList>
    </citation>
    <scope>NUCLEOTIDE SEQUENCE</scope>
    <source>
        <strain evidence="1">CHK185-5351</strain>
    </source>
</reference>
<dbReference type="EMBL" id="DWWU01000010">
    <property type="protein sequence ID" value="HJC14655.1"/>
    <property type="molecule type" value="Genomic_DNA"/>
</dbReference>
<reference evidence="1" key="2">
    <citation type="submission" date="2021-04" db="EMBL/GenBank/DDBJ databases">
        <authorList>
            <person name="Gilroy R."/>
        </authorList>
    </citation>
    <scope>NUCLEOTIDE SEQUENCE</scope>
    <source>
        <strain evidence="1">CHK185-5351</strain>
    </source>
</reference>
<evidence type="ECO:0000313" key="1">
    <source>
        <dbReference type="EMBL" id="HJC14655.1"/>
    </source>
</evidence>
<protein>
    <submittedName>
        <fullName evidence="1">Uncharacterized protein</fullName>
    </submittedName>
</protein>
<sequence length="46" mass="5568">MRITEMIYQDIEVIRELRTRILVRLGVLRPVKVTACPESTRDHRRF</sequence>
<organism evidence="1 2">
    <name type="scientific">Candidatus Fusicatenibacter intestinigallinarum</name>
    <dbReference type="NCBI Taxonomy" id="2838598"/>
    <lineage>
        <taxon>Bacteria</taxon>
        <taxon>Bacillati</taxon>
        <taxon>Bacillota</taxon>
        <taxon>Clostridia</taxon>
        <taxon>Lachnospirales</taxon>
        <taxon>Lachnospiraceae</taxon>
        <taxon>Fusicatenibacter</taxon>
    </lineage>
</organism>
<evidence type="ECO:0000313" key="2">
    <source>
        <dbReference type="Proteomes" id="UP000823849"/>
    </source>
</evidence>
<dbReference type="AlphaFoldDB" id="A0A9D2N8I6"/>
<proteinExistence type="predicted"/>
<name>A0A9D2N8I6_9FIRM</name>
<dbReference type="Proteomes" id="UP000823849">
    <property type="component" value="Unassembled WGS sequence"/>
</dbReference>